<gene>
    <name evidence="1" type="ORF">BN137_1188</name>
</gene>
<dbReference type="eggNOG" id="ENOG5032TP3">
    <property type="taxonomic scope" value="Bacteria"/>
</dbReference>
<dbReference type="Pfam" id="PF07102">
    <property type="entry name" value="YbcO"/>
    <property type="match status" value="1"/>
</dbReference>
<reference evidence="1" key="1">
    <citation type="submission" date="2012-07" db="EMBL/GenBank/DDBJ databases">
        <authorList>
            <person name="Cummings C."/>
        </authorList>
    </citation>
    <scope>NUCLEOTIDE SEQUENCE</scope>
    <source>
        <strain evidence="1">1330</strain>
    </source>
</reference>
<accession>K8AC47</accession>
<dbReference type="Gene3D" id="3.30.50.20">
    <property type="entry name" value="prophage-derive protein ybcO"/>
    <property type="match status" value="1"/>
</dbReference>
<dbReference type="Proteomes" id="UP000009340">
    <property type="component" value="Unassembled WGS sequence"/>
</dbReference>
<sequence>MIVADLRKAARGIECQVRIPGICNHNPETSVLAHIRLPGACGMGIKPPDLLATIACSACHDEIDRRTRLTDAEYAHTCALEGMARTLIIWLKMGLIK</sequence>
<proteinExistence type="predicted"/>
<dbReference type="InterPro" id="IPR010774">
    <property type="entry name" value="YbcO"/>
</dbReference>
<evidence type="ECO:0008006" key="3">
    <source>
        <dbReference type="Google" id="ProtNLM"/>
    </source>
</evidence>
<protein>
    <recommendedName>
        <fullName evidence="3">DUF1364 domain-containing protein</fullName>
    </recommendedName>
</protein>
<organism evidence="1 2">
    <name type="scientific">Cronobacter condimenti 1330</name>
    <dbReference type="NCBI Taxonomy" id="1073999"/>
    <lineage>
        <taxon>Bacteria</taxon>
        <taxon>Pseudomonadati</taxon>
        <taxon>Pseudomonadota</taxon>
        <taxon>Gammaproteobacteria</taxon>
        <taxon>Enterobacterales</taxon>
        <taxon>Enterobacteriaceae</taxon>
        <taxon>Cronobacter</taxon>
    </lineage>
</organism>
<comment type="caution">
    <text evidence="1">The sequence shown here is derived from an EMBL/GenBank/DDBJ whole genome shotgun (WGS) entry which is preliminary data.</text>
</comment>
<dbReference type="AlphaFoldDB" id="K8AC47"/>
<dbReference type="EMBL" id="CAKW01000049">
    <property type="protein sequence ID" value="CCJ71842.1"/>
    <property type="molecule type" value="Genomic_DNA"/>
</dbReference>
<name>K8AC47_9ENTR</name>
<dbReference type="STRING" id="1073999.AFK62_13935"/>
<evidence type="ECO:0000313" key="1">
    <source>
        <dbReference type="EMBL" id="CCJ71842.1"/>
    </source>
</evidence>
<evidence type="ECO:0000313" key="2">
    <source>
        <dbReference type="Proteomes" id="UP000009340"/>
    </source>
</evidence>